<sequence>MPEHDRKGVLPLHRMQIFRIMSQIFWAHPDPAIPFIDAGFRHDSYASGNR</sequence>
<organism evidence="1 2">
    <name type="scientific">Pseudomonas caricapapayae</name>
    <dbReference type="NCBI Taxonomy" id="46678"/>
    <lineage>
        <taxon>Bacteria</taxon>
        <taxon>Pseudomonadati</taxon>
        <taxon>Pseudomonadota</taxon>
        <taxon>Gammaproteobacteria</taxon>
        <taxon>Pseudomonadales</taxon>
        <taxon>Pseudomonadaceae</taxon>
        <taxon>Pseudomonas</taxon>
    </lineage>
</organism>
<protein>
    <submittedName>
        <fullName evidence="1">Uncharacterized protein</fullName>
    </submittedName>
</protein>
<comment type="caution">
    <text evidence="1">The sequence shown here is derived from an EMBL/GenBank/DDBJ whole genome shotgun (WGS) entry which is preliminary data.</text>
</comment>
<name>A0A3M6EH65_9PSED</name>
<evidence type="ECO:0000313" key="1">
    <source>
        <dbReference type="EMBL" id="RMV67501.1"/>
    </source>
</evidence>
<proteinExistence type="predicted"/>
<evidence type="ECO:0000313" key="2">
    <source>
        <dbReference type="Proteomes" id="UP000269872"/>
    </source>
</evidence>
<dbReference type="AlphaFoldDB" id="A0A3M6EH65"/>
<reference evidence="1 2" key="1">
    <citation type="submission" date="2018-08" db="EMBL/GenBank/DDBJ databases">
        <title>Recombination of ecologically and evolutionarily significant loci maintains genetic cohesion in the Pseudomonas syringae species complex.</title>
        <authorList>
            <person name="Dillon M."/>
            <person name="Thakur S."/>
            <person name="Almeida R.N.D."/>
            <person name="Weir B.S."/>
            <person name="Guttman D.S."/>
        </authorList>
    </citation>
    <scope>NUCLEOTIDE SEQUENCE [LARGE SCALE GENOMIC DNA]</scope>
    <source>
        <strain evidence="1 2">ICMP 7496</strain>
    </source>
</reference>
<accession>A0A3M6EH65</accession>
<dbReference type="EMBL" id="RBUY01000241">
    <property type="protein sequence ID" value="RMV67501.1"/>
    <property type="molecule type" value="Genomic_DNA"/>
</dbReference>
<dbReference type="Proteomes" id="UP000269872">
    <property type="component" value="Unassembled WGS sequence"/>
</dbReference>
<gene>
    <name evidence="1" type="ORF">ALP05_100832</name>
</gene>